<dbReference type="Pfam" id="PF08238">
    <property type="entry name" value="Sel1"/>
    <property type="match status" value="2"/>
</dbReference>
<keyword evidence="2" id="KW-1185">Reference proteome</keyword>
<dbReference type="InterPro" id="IPR006597">
    <property type="entry name" value="Sel1-like"/>
</dbReference>
<gene>
    <name evidence="1" type="ORF">Glove_476g42</name>
</gene>
<dbReference type="SUPFAM" id="SSF81901">
    <property type="entry name" value="HCP-like"/>
    <property type="match status" value="1"/>
</dbReference>
<dbReference type="OrthoDB" id="272077at2759"/>
<dbReference type="PANTHER" id="PTHR43628:SF1">
    <property type="entry name" value="CHITIN SYNTHASE REGULATORY FACTOR 2-RELATED"/>
    <property type="match status" value="1"/>
</dbReference>
<dbReference type="STRING" id="1348612.A0A397GRC5"/>
<protein>
    <recommendedName>
        <fullName evidence="3">Sel1 repeat protein</fullName>
    </recommendedName>
</protein>
<dbReference type="Proteomes" id="UP000266861">
    <property type="component" value="Unassembled WGS sequence"/>
</dbReference>
<dbReference type="InterPro" id="IPR052945">
    <property type="entry name" value="Mitotic_Regulator"/>
</dbReference>
<evidence type="ECO:0000313" key="1">
    <source>
        <dbReference type="EMBL" id="RHZ51583.1"/>
    </source>
</evidence>
<dbReference type="InterPro" id="IPR011990">
    <property type="entry name" value="TPR-like_helical_dom_sf"/>
</dbReference>
<dbReference type="EMBL" id="PQFF01000415">
    <property type="protein sequence ID" value="RHZ51583.1"/>
    <property type="molecule type" value="Genomic_DNA"/>
</dbReference>
<dbReference type="SMART" id="SM00671">
    <property type="entry name" value="SEL1"/>
    <property type="match status" value="1"/>
</dbReference>
<comment type="caution">
    <text evidence="1">The sequence shown here is derived from an EMBL/GenBank/DDBJ whole genome shotgun (WGS) entry which is preliminary data.</text>
</comment>
<dbReference type="Gene3D" id="1.25.40.10">
    <property type="entry name" value="Tetratricopeptide repeat domain"/>
    <property type="match status" value="1"/>
</dbReference>
<proteinExistence type="predicted"/>
<evidence type="ECO:0000313" key="2">
    <source>
        <dbReference type="Proteomes" id="UP000266861"/>
    </source>
</evidence>
<dbReference type="PANTHER" id="PTHR43628">
    <property type="entry name" value="ACTIVATOR OF C KINASE PROTEIN 1-RELATED"/>
    <property type="match status" value="1"/>
</dbReference>
<accession>A0A397GRC5</accession>
<evidence type="ECO:0008006" key="3">
    <source>
        <dbReference type="Google" id="ProtNLM"/>
    </source>
</evidence>
<organism evidence="1 2">
    <name type="scientific">Diversispora epigaea</name>
    <dbReference type="NCBI Taxonomy" id="1348612"/>
    <lineage>
        <taxon>Eukaryota</taxon>
        <taxon>Fungi</taxon>
        <taxon>Fungi incertae sedis</taxon>
        <taxon>Mucoromycota</taxon>
        <taxon>Glomeromycotina</taxon>
        <taxon>Glomeromycetes</taxon>
        <taxon>Diversisporales</taxon>
        <taxon>Diversisporaceae</taxon>
        <taxon>Diversispora</taxon>
    </lineage>
</organism>
<dbReference type="AlphaFoldDB" id="A0A397GRC5"/>
<name>A0A397GRC5_9GLOM</name>
<reference evidence="1 2" key="1">
    <citation type="submission" date="2018-08" db="EMBL/GenBank/DDBJ databases">
        <title>Genome and evolution of the arbuscular mycorrhizal fungus Diversispora epigaea (formerly Glomus versiforme) and its bacterial endosymbionts.</title>
        <authorList>
            <person name="Sun X."/>
            <person name="Fei Z."/>
            <person name="Harrison M."/>
        </authorList>
    </citation>
    <scope>NUCLEOTIDE SEQUENCE [LARGE SCALE GENOMIC DNA]</scope>
    <source>
        <strain evidence="1 2">IT104</strain>
    </source>
</reference>
<sequence>METICYNEIETTEDKEKFQLCSKLAEAGNHMGQNNLGNCYRDGIGTTKDEEKAFQWYLKSAEGEYNGGQCNLGYCYENGIGTSGAPLYILKELTGAPLYMEENSN</sequence>